<dbReference type="Pfam" id="PF12464">
    <property type="entry name" value="Mac"/>
    <property type="match status" value="1"/>
</dbReference>
<organism evidence="7 8">
    <name type="scientific">Enterococcus larvae</name>
    <dbReference type="NCBI Taxonomy" id="2794352"/>
    <lineage>
        <taxon>Bacteria</taxon>
        <taxon>Bacillati</taxon>
        <taxon>Bacillota</taxon>
        <taxon>Bacilli</taxon>
        <taxon>Lactobacillales</taxon>
        <taxon>Enterococcaceae</taxon>
        <taxon>Enterococcus</taxon>
    </lineage>
</organism>
<dbReference type="InterPro" id="IPR024688">
    <property type="entry name" value="Mac_dom"/>
</dbReference>
<evidence type="ECO:0000256" key="2">
    <source>
        <dbReference type="ARBA" id="ARBA00022679"/>
    </source>
</evidence>
<evidence type="ECO:0000313" key="7">
    <source>
        <dbReference type="EMBL" id="MBP1047301.1"/>
    </source>
</evidence>
<sequence length="186" mass="20871">MDIEKLKEQMHSGEVYFEIEELQKEQAVYRDLLFQFNHTLPSKTEEKNEILHQLLGSFGENAYIEPPLHANWGKNTFIGKDVYVNSSLTLVDDTKVEIHDYVMIGPNVTISTAAHPLSAELRIKRAQYNLPVIIEKNVWIGASVVILPGVRIGENSVIGAGSVVTKDIPKNVVAYGSPCRVRKNLE</sequence>
<dbReference type="InterPro" id="IPR001451">
    <property type="entry name" value="Hexapep"/>
</dbReference>
<comment type="similarity">
    <text evidence="1 5">Belongs to the transferase hexapeptide repeat family.</text>
</comment>
<evidence type="ECO:0000256" key="1">
    <source>
        <dbReference type="ARBA" id="ARBA00007274"/>
    </source>
</evidence>
<dbReference type="PROSITE" id="PS00101">
    <property type="entry name" value="HEXAPEP_TRANSFERASES"/>
    <property type="match status" value="1"/>
</dbReference>
<dbReference type="InterPro" id="IPR011004">
    <property type="entry name" value="Trimer_LpxA-like_sf"/>
</dbReference>
<dbReference type="CDD" id="cd03357">
    <property type="entry name" value="LbH_MAT_GAT"/>
    <property type="match status" value="1"/>
</dbReference>
<name>A0ABS4CL69_9ENTE</name>
<dbReference type="Gene3D" id="2.160.10.10">
    <property type="entry name" value="Hexapeptide repeat proteins"/>
    <property type="match status" value="1"/>
</dbReference>
<feature type="domain" description="Maltose/galactoside acetyltransferase" evidence="6">
    <location>
        <begin position="7"/>
        <end position="60"/>
    </location>
</feature>
<protein>
    <recommendedName>
        <fullName evidence="5">Acetyltransferase</fullName>
        <ecNumber evidence="5">2.3.1.-</ecNumber>
    </recommendedName>
</protein>
<keyword evidence="8" id="KW-1185">Reference proteome</keyword>
<dbReference type="PANTHER" id="PTHR43017:SF1">
    <property type="entry name" value="ACETYLTRANSFERASE YJL218W-RELATED"/>
    <property type="match status" value="1"/>
</dbReference>
<reference evidence="7 8" key="1">
    <citation type="submission" date="2020-12" db="EMBL/GenBank/DDBJ databases">
        <title>Vagococcus allomyrinae sp. nov. and Enterococcus lavae sp. nov., isolated from the larvae of Allomyrina dichotoma.</title>
        <authorList>
            <person name="Lee S.D."/>
        </authorList>
    </citation>
    <scope>NUCLEOTIDE SEQUENCE [LARGE SCALE GENOMIC DNA]</scope>
    <source>
        <strain evidence="7 8">BWM-S5</strain>
    </source>
</reference>
<comment type="caution">
    <text evidence="7">The sequence shown here is derived from an EMBL/GenBank/DDBJ whole genome shotgun (WGS) entry which is preliminary data.</text>
</comment>
<dbReference type="SMART" id="SM01266">
    <property type="entry name" value="Mac"/>
    <property type="match status" value="1"/>
</dbReference>
<evidence type="ECO:0000259" key="6">
    <source>
        <dbReference type="SMART" id="SM01266"/>
    </source>
</evidence>
<keyword evidence="2 5" id="KW-0808">Transferase</keyword>
<dbReference type="InterPro" id="IPR039369">
    <property type="entry name" value="LacA-like"/>
</dbReference>
<evidence type="ECO:0000256" key="4">
    <source>
        <dbReference type="ARBA" id="ARBA00023315"/>
    </source>
</evidence>
<evidence type="ECO:0000256" key="5">
    <source>
        <dbReference type="RuleBase" id="RU367021"/>
    </source>
</evidence>
<keyword evidence="3" id="KW-0677">Repeat</keyword>
<dbReference type="EC" id="2.3.1.-" evidence="5"/>
<accession>A0ABS4CL69</accession>
<dbReference type="RefSeq" id="WP_209558087.1">
    <property type="nucleotide sequence ID" value="NZ_JAEDXU010000007.1"/>
</dbReference>
<proteinExistence type="inferred from homology"/>
<gene>
    <name evidence="7" type="ORF">I6N96_13540</name>
</gene>
<dbReference type="PANTHER" id="PTHR43017">
    <property type="entry name" value="GALACTOSIDE O-ACETYLTRANSFERASE"/>
    <property type="match status" value="1"/>
</dbReference>
<dbReference type="Pfam" id="PF00132">
    <property type="entry name" value="Hexapep"/>
    <property type="match status" value="1"/>
</dbReference>
<evidence type="ECO:0000256" key="3">
    <source>
        <dbReference type="ARBA" id="ARBA00022737"/>
    </source>
</evidence>
<dbReference type="SUPFAM" id="SSF51161">
    <property type="entry name" value="Trimeric LpxA-like enzymes"/>
    <property type="match status" value="1"/>
</dbReference>
<evidence type="ECO:0000313" key="8">
    <source>
        <dbReference type="Proteomes" id="UP000673375"/>
    </source>
</evidence>
<keyword evidence="4 5" id="KW-0012">Acyltransferase</keyword>
<dbReference type="EMBL" id="JAEDXU010000007">
    <property type="protein sequence ID" value="MBP1047301.1"/>
    <property type="molecule type" value="Genomic_DNA"/>
</dbReference>
<dbReference type="InterPro" id="IPR018357">
    <property type="entry name" value="Hexapep_transf_CS"/>
</dbReference>
<dbReference type="Proteomes" id="UP000673375">
    <property type="component" value="Unassembled WGS sequence"/>
</dbReference>